<dbReference type="PANTHER" id="PTHR42115:SF1">
    <property type="entry name" value="BETA-SYNTHASE (BETA-THIONASE), PUTATIVE (AFU_ORTHOLOGUE AFUA_3G08420)-RELATED"/>
    <property type="match status" value="1"/>
</dbReference>
<reference evidence="3" key="1">
    <citation type="journal article" date="2014" name="Genome Announc.">
        <title>Draft genome sequence of Colletotrichum sublineola, a destructive pathogen of cultivated sorghum.</title>
        <authorList>
            <person name="Baroncelli R."/>
            <person name="Sanz-Martin J.M."/>
            <person name="Rech G.E."/>
            <person name="Sukno S.A."/>
            <person name="Thon M.R."/>
        </authorList>
    </citation>
    <scope>NUCLEOTIDE SEQUENCE [LARGE SCALE GENOMIC DNA]</scope>
    <source>
        <strain evidence="3">TX430BB</strain>
    </source>
</reference>
<dbReference type="OrthoDB" id="2536440at2759"/>
<evidence type="ECO:0000256" key="1">
    <source>
        <dbReference type="SAM" id="MobiDB-lite"/>
    </source>
</evidence>
<dbReference type="AlphaFoldDB" id="A0A066XMS0"/>
<name>A0A066XMS0_COLSU</name>
<proteinExistence type="predicted"/>
<keyword evidence="3" id="KW-1185">Reference proteome</keyword>
<evidence type="ECO:0000313" key="3">
    <source>
        <dbReference type="Proteomes" id="UP000027238"/>
    </source>
</evidence>
<comment type="caution">
    <text evidence="2">The sequence shown here is derived from an EMBL/GenBank/DDBJ whole genome shotgun (WGS) entry which is preliminary data.</text>
</comment>
<dbReference type="SUPFAM" id="SSF54631">
    <property type="entry name" value="CBS-domain pair"/>
    <property type="match status" value="1"/>
</dbReference>
<dbReference type="Gene3D" id="3.10.580.10">
    <property type="entry name" value="CBS-domain"/>
    <property type="match status" value="1"/>
</dbReference>
<dbReference type="Proteomes" id="UP000027238">
    <property type="component" value="Unassembled WGS sequence"/>
</dbReference>
<feature type="compositionally biased region" description="Polar residues" evidence="1">
    <location>
        <begin position="38"/>
        <end position="49"/>
    </location>
</feature>
<organism evidence="2 3">
    <name type="scientific">Colletotrichum sublineola</name>
    <name type="common">Sorghum anthracnose fungus</name>
    <dbReference type="NCBI Taxonomy" id="1173701"/>
    <lineage>
        <taxon>Eukaryota</taxon>
        <taxon>Fungi</taxon>
        <taxon>Dikarya</taxon>
        <taxon>Ascomycota</taxon>
        <taxon>Pezizomycotina</taxon>
        <taxon>Sordariomycetes</taxon>
        <taxon>Hypocreomycetidae</taxon>
        <taxon>Glomerellales</taxon>
        <taxon>Glomerellaceae</taxon>
        <taxon>Colletotrichum</taxon>
        <taxon>Colletotrichum graminicola species complex</taxon>
    </lineage>
</organism>
<dbReference type="PANTHER" id="PTHR42115">
    <property type="entry name" value="BETA-SYNTHASE (BETA-THIONASE), PUTATIVE (AFU_ORTHOLOGUE AFUA_3G08420)-RELATED"/>
    <property type="match status" value="1"/>
</dbReference>
<dbReference type="eggNOG" id="ENOG502S7T3">
    <property type="taxonomic scope" value="Eukaryota"/>
</dbReference>
<dbReference type="InterPro" id="IPR046342">
    <property type="entry name" value="CBS_dom_sf"/>
</dbReference>
<evidence type="ECO:0008006" key="4">
    <source>
        <dbReference type="Google" id="ProtNLM"/>
    </source>
</evidence>
<dbReference type="EMBL" id="JMSE01000850">
    <property type="protein sequence ID" value="KDN67051.1"/>
    <property type="molecule type" value="Genomic_DNA"/>
</dbReference>
<accession>A0A066XMS0</accession>
<dbReference type="STRING" id="1173701.A0A066XMS0"/>
<protein>
    <recommendedName>
        <fullName evidence="4">Cystathionine beta-synthase</fullName>
    </recommendedName>
</protein>
<feature type="region of interest" description="Disordered" evidence="1">
    <location>
        <begin position="1"/>
        <end position="74"/>
    </location>
</feature>
<sequence length="291" mass="32427">MEPPYLLGKEPVRPVLPPGGVQFTLSRPHSAIRKHTPLDTQVASRSFNPVDTAPSKKNPATHTQDNQKKPALHRIRYKNHNVDNGGSGFKPRHGGVHIAAQRRIHPLRLEMVLSLPWRTSSPPFALDRPFCFDYTPLSLSQGLPDTDIPAVQATVEDLDPPAALSLTPTDPISHALMSAFERDYTHLTVVDAHRALVGYLSIPHLQALLDAGKVSPSDPLSKAMVRFQRKGRKYRVITMQTPLEELEAFFEGDGVEGRKSHFAVITDEKRRFVLGVATVQDLQEFIKRRPA</sequence>
<evidence type="ECO:0000313" key="2">
    <source>
        <dbReference type="EMBL" id="KDN67051.1"/>
    </source>
</evidence>
<gene>
    <name evidence="2" type="ORF">CSUB01_03671</name>
</gene>
<dbReference type="HOGENOM" id="CLU_956495_0_0_1"/>